<feature type="domain" description="Formyl transferase N-terminal" evidence="1">
    <location>
        <begin position="11"/>
        <end position="111"/>
    </location>
</feature>
<dbReference type="PANTHER" id="PTHR11138">
    <property type="entry name" value="METHIONYL-TRNA FORMYLTRANSFERASE"/>
    <property type="match status" value="1"/>
</dbReference>
<keyword evidence="2" id="KW-0614">Plasmid</keyword>
<geneLocation type="plasmid" evidence="2 3">
    <name>unnamed</name>
</geneLocation>
<organism evidence="2 3">
    <name type="scientific">Sinorhizobium numidicum</name>
    <dbReference type="NCBI Taxonomy" id="680248"/>
    <lineage>
        <taxon>Bacteria</taxon>
        <taxon>Pseudomonadati</taxon>
        <taxon>Pseudomonadota</taxon>
        <taxon>Alphaproteobacteria</taxon>
        <taxon>Hyphomicrobiales</taxon>
        <taxon>Rhizobiaceae</taxon>
        <taxon>Sinorhizobium/Ensifer group</taxon>
        <taxon>Sinorhizobium</taxon>
    </lineage>
</organism>
<gene>
    <name evidence="2" type="ORF">PYH38_006190</name>
</gene>
<evidence type="ECO:0000313" key="2">
    <source>
        <dbReference type="EMBL" id="WEX85302.1"/>
    </source>
</evidence>
<dbReference type="Proteomes" id="UP001235547">
    <property type="component" value="Plasmid unnamed"/>
</dbReference>
<dbReference type="Pfam" id="PF00551">
    <property type="entry name" value="Formyl_trans_N"/>
    <property type="match status" value="1"/>
</dbReference>
<evidence type="ECO:0000313" key="3">
    <source>
        <dbReference type="Proteomes" id="UP001235547"/>
    </source>
</evidence>
<evidence type="ECO:0000259" key="1">
    <source>
        <dbReference type="Pfam" id="PF00551"/>
    </source>
</evidence>
<dbReference type="InterPro" id="IPR002376">
    <property type="entry name" value="Formyl_transf_N"/>
</dbReference>
<dbReference type="SUPFAM" id="SSF53328">
    <property type="entry name" value="Formyltransferase"/>
    <property type="match status" value="1"/>
</dbReference>
<dbReference type="InterPro" id="IPR036477">
    <property type="entry name" value="Formyl_transf_N_sf"/>
</dbReference>
<accession>A0ABY8D576</accession>
<dbReference type="PANTHER" id="PTHR11138:SF5">
    <property type="entry name" value="METHIONYL-TRNA FORMYLTRANSFERASE, MITOCHONDRIAL"/>
    <property type="match status" value="1"/>
</dbReference>
<dbReference type="Gene3D" id="3.40.50.12230">
    <property type="match status" value="1"/>
</dbReference>
<proteinExistence type="predicted"/>
<name>A0ABY8D576_9HYPH</name>
<dbReference type="RefSeq" id="WP_280736212.1">
    <property type="nucleotide sequence ID" value="NZ_CP120369.1"/>
</dbReference>
<protein>
    <submittedName>
        <fullName evidence="2">Formyltransferase family protein</fullName>
    </submittedName>
</protein>
<dbReference type="CDD" id="cd08369">
    <property type="entry name" value="FMT_core"/>
    <property type="match status" value="1"/>
</dbReference>
<sequence>MSDKHDIPYLDECEAAGADYNFIVSVMWNHVFPQNVLQRASNGGINFHPAPLPQYRGSFARTHAIINREEVFGVTIHHLFERVDTGDIIAELEFPIQPDETAISLDLRAQEYGFPLFCLTWLRLLDGSSTAVDQSSLIASGQRRARFYPLSAMDDLIASEDAPRSEDELQRLFRALFLPPRITPPDWLCRRLAGSDLLQRLNWPPSAQGNK</sequence>
<reference evidence="2 3" key="1">
    <citation type="submission" date="2023-03" db="EMBL/GenBank/DDBJ databases">
        <authorList>
            <person name="Kaur S."/>
            <person name="Espinosa-Saiz D."/>
            <person name="Velazquez E."/>
            <person name="Menendez E."/>
            <person name="diCenzo G.C."/>
        </authorList>
    </citation>
    <scope>NUCLEOTIDE SEQUENCE [LARGE SCALE GENOMIC DNA]</scope>
    <source>
        <strain evidence="2 3">LMG 27395</strain>
        <plasmid evidence="2 3">unnamed</plasmid>
    </source>
</reference>
<dbReference type="EMBL" id="CP120372">
    <property type="protein sequence ID" value="WEX85302.1"/>
    <property type="molecule type" value="Genomic_DNA"/>
</dbReference>
<keyword evidence="3" id="KW-1185">Reference proteome</keyword>